<evidence type="ECO:0000313" key="3">
    <source>
        <dbReference type="Proteomes" id="UP000783871"/>
    </source>
</evidence>
<feature type="compositionally biased region" description="Low complexity" evidence="1">
    <location>
        <begin position="99"/>
        <end position="108"/>
    </location>
</feature>
<keyword evidence="3" id="KW-1185">Reference proteome</keyword>
<name>A0ABX0ZCX6_9ACTN</name>
<feature type="compositionally biased region" description="Pro residues" evidence="1">
    <location>
        <begin position="73"/>
        <end position="90"/>
    </location>
</feature>
<feature type="region of interest" description="Disordered" evidence="1">
    <location>
        <begin position="62"/>
        <end position="118"/>
    </location>
</feature>
<dbReference type="RefSeq" id="WP_168002094.1">
    <property type="nucleotide sequence ID" value="NZ_JAATEO010000018.1"/>
</dbReference>
<sequence length="118" mass="12869">MAQSGVGEFEDVLDMHGLAALLKVSHEWVRVRVKRREIPFTRLPGTRLVRFTTEHVRAILAAGDQPALNGPLATPPPRPQTVPDAAPMPPVDIRRRRGGTSPTRSGGPVDVRRRSPAA</sequence>
<accession>A0ABX0ZCX6</accession>
<gene>
    <name evidence="2" type="ORF">HCJ94_17475</name>
</gene>
<evidence type="ECO:0008006" key="4">
    <source>
        <dbReference type="Google" id="ProtNLM"/>
    </source>
</evidence>
<dbReference type="EMBL" id="JAATEO010000018">
    <property type="protein sequence ID" value="NJP33725.1"/>
    <property type="molecule type" value="Genomic_DNA"/>
</dbReference>
<protein>
    <recommendedName>
        <fullName evidence="4">Helix-turn-helix domain-containing protein</fullName>
    </recommendedName>
</protein>
<organism evidence="2 3">
    <name type="scientific">Micromonospora thermarum</name>
    <dbReference type="NCBI Taxonomy" id="2720024"/>
    <lineage>
        <taxon>Bacteria</taxon>
        <taxon>Bacillati</taxon>
        <taxon>Actinomycetota</taxon>
        <taxon>Actinomycetes</taxon>
        <taxon>Micromonosporales</taxon>
        <taxon>Micromonosporaceae</taxon>
        <taxon>Micromonospora</taxon>
    </lineage>
</organism>
<evidence type="ECO:0000313" key="2">
    <source>
        <dbReference type="EMBL" id="NJP33725.1"/>
    </source>
</evidence>
<reference evidence="2 3" key="1">
    <citation type="submission" date="2020-03" db="EMBL/GenBank/DDBJ databases">
        <title>WGS of actinomycetes isolated from Thailand.</title>
        <authorList>
            <person name="Thawai C."/>
        </authorList>
    </citation>
    <scope>NUCLEOTIDE SEQUENCE [LARGE SCALE GENOMIC DNA]</scope>
    <source>
        <strain evidence="2 3">HSS6-12</strain>
    </source>
</reference>
<comment type="caution">
    <text evidence="2">The sequence shown here is derived from an EMBL/GenBank/DDBJ whole genome shotgun (WGS) entry which is preliminary data.</text>
</comment>
<proteinExistence type="predicted"/>
<evidence type="ECO:0000256" key="1">
    <source>
        <dbReference type="SAM" id="MobiDB-lite"/>
    </source>
</evidence>
<dbReference type="Proteomes" id="UP000783871">
    <property type="component" value="Unassembled WGS sequence"/>
</dbReference>